<reference evidence="2" key="1">
    <citation type="journal article" date="2014" name="Science">
        <title>Ancient hybridizations among the ancestral genomes of bread wheat.</title>
        <authorList>
            <consortium name="International Wheat Genome Sequencing Consortium,"/>
            <person name="Marcussen T."/>
            <person name="Sandve S.R."/>
            <person name="Heier L."/>
            <person name="Spannagl M."/>
            <person name="Pfeifer M."/>
            <person name="Jakobsen K.S."/>
            <person name="Wulff B.B."/>
            <person name="Steuernagel B."/>
            <person name="Mayer K.F."/>
            <person name="Olsen O.A."/>
        </authorList>
    </citation>
    <scope>NUCLEOTIDE SEQUENCE [LARGE SCALE GENOMIC DNA]</scope>
    <source>
        <strain evidence="2">cv. AL8/78</strain>
    </source>
</reference>
<reference evidence="1" key="3">
    <citation type="journal article" date="2017" name="Nature">
        <title>Genome sequence of the progenitor of the wheat D genome Aegilops tauschii.</title>
        <authorList>
            <person name="Luo M.C."/>
            <person name="Gu Y.Q."/>
            <person name="Puiu D."/>
            <person name="Wang H."/>
            <person name="Twardziok S.O."/>
            <person name="Deal K.R."/>
            <person name="Huo N."/>
            <person name="Zhu T."/>
            <person name="Wang L."/>
            <person name="Wang Y."/>
            <person name="McGuire P.E."/>
            <person name="Liu S."/>
            <person name="Long H."/>
            <person name="Ramasamy R.K."/>
            <person name="Rodriguez J.C."/>
            <person name="Van S.L."/>
            <person name="Yuan L."/>
            <person name="Wang Z."/>
            <person name="Xia Z."/>
            <person name="Xiao L."/>
            <person name="Anderson O.D."/>
            <person name="Ouyang S."/>
            <person name="Liang Y."/>
            <person name="Zimin A.V."/>
            <person name="Pertea G."/>
            <person name="Qi P."/>
            <person name="Bennetzen J.L."/>
            <person name="Dai X."/>
            <person name="Dawson M.W."/>
            <person name="Muller H.G."/>
            <person name="Kugler K."/>
            <person name="Rivarola-Duarte L."/>
            <person name="Spannagl M."/>
            <person name="Mayer K.F.X."/>
            <person name="Lu F.H."/>
            <person name="Bevan M.W."/>
            <person name="Leroy P."/>
            <person name="Li P."/>
            <person name="You F.M."/>
            <person name="Sun Q."/>
            <person name="Liu Z."/>
            <person name="Lyons E."/>
            <person name="Wicker T."/>
            <person name="Salzberg S.L."/>
            <person name="Devos K.M."/>
            <person name="Dvorak J."/>
        </authorList>
    </citation>
    <scope>NUCLEOTIDE SEQUENCE [LARGE SCALE GENOMIC DNA]</scope>
    <source>
        <strain evidence="1">cv. AL8/78</strain>
    </source>
</reference>
<dbReference type="Proteomes" id="UP000015105">
    <property type="component" value="Chromosome 5D"/>
</dbReference>
<reference evidence="2" key="2">
    <citation type="journal article" date="2017" name="Nat. Plants">
        <title>The Aegilops tauschii genome reveals multiple impacts of transposons.</title>
        <authorList>
            <person name="Zhao G."/>
            <person name="Zou C."/>
            <person name="Li K."/>
            <person name="Wang K."/>
            <person name="Li T."/>
            <person name="Gao L."/>
            <person name="Zhang X."/>
            <person name="Wang H."/>
            <person name="Yang Z."/>
            <person name="Liu X."/>
            <person name="Jiang W."/>
            <person name="Mao L."/>
            <person name="Kong X."/>
            <person name="Jiao Y."/>
            <person name="Jia J."/>
        </authorList>
    </citation>
    <scope>NUCLEOTIDE SEQUENCE [LARGE SCALE GENOMIC DNA]</scope>
    <source>
        <strain evidence="2">cv. AL8/78</strain>
    </source>
</reference>
<evidence type="ECO:0000313" key="1">
    <source>
        <dbReference type="EnsemblPlants" id="AET5Gv20361100.29"/>
    </source>
</evidence>
<name>A0A453KAL2_AEGTS</name>
<sequence>KSILIPLKLCSEQYAKGETTDDYCWIKLILFVQVDLECSNGRNTIGLFSHRKLSVSVGHSTAAFVQAVLEGSTQPGVWFPEEPEGIAIESRKLLLERASQGTTNFVMNK</sequence>
<proteinExistence type="predicted"/>
<evidence type="ECO:0000313" key="2">
    <source>
        <dbReference type="Proteomes" id="UP000015105"/>
    </source>
</evidence>
<dbReference type="PANTHER" id="PTHR43796:SF2">
    <property type="entry name" value="CARBOXYNORSPERMIDINE SYNTHASE"/>
    <property type="match status" value="1"/>
</dbReference>
<protein>
    <submittedName>
        <fullName evidence="1">Uncharacterized protein</fullName>
    </submittedName>
</protein>
<reference evidence="1" key="5">
    <citation type="journal article" date="2021" name="G3 (Bethesda)">
        <title>Aegilops tauschii genome assembly Aet v5.0 features greater sequence contiguity and improved annotation.</title>
        <authorList>
            <person name="Wang L."/>
            <person name="Zhu T."/>
            <person name="Rodriguez J.C."/>
            <person name="Deal K.R."/>
            <person name="Dubcovsky J."/>
            <person name="McGuire P.E."/>
            <person name="Lux T."/>
            <person name="Spannagl M."/>
            <person name="Mayer K.F.X."/>
            <person name="Baldrich P."/>
            <person name="Meyers B.C."/>
            <person name="Huo N."/>
            <person name="Gu Y.Q."/>
            <person name="Zhou H."/>
            <person name="Devos K.M."/>
            <person name="Bennetzen J.L."/>
            <person name="Unver T."/>
            <person name="Budak H."/>
            <person name="Gulick P.J."/>
            <person name="Galiba G."/>
            <person name="Kalapos B."/>
            <person name="Nelson D.R."/>
            <person name="Li P."/>
            <person name="You F.M."/>
            <person name="Luo M.C."/>
            <person name="Dvorak J."/>
        </authorList>
    </citation>
    <scope>NUCLEOTIDE SEQUENCE [LARGE SCALE GENOMIC DNA]</scope>
    <source>
        <strain evidence="1">cv. AL8/78</strain>
    </source>
</reference>
<accession>A0A453KAL2</accession>
<keyword evidence="2" id="KW-1185">Reference proteome</keyword>
<reference evidence="1" key="4">
    <citation type="submission" date="2019-03" db="UniProtKB">
        <authorList>
            <consortium name="EnsemblPlants"/>
        </authorList>
    </citation>
    <scope>IDENTIFICATION</scope>
</reference>
<dbReference type="EnsemblPlants" id="AET5Gv20361100.29">
    <property type="protein sequence ID" value="AET5Gv20361100.29"/>
    <property type="gene ID" value="AET5Gv20361100"/>
</dbReference>
<dbReference type="AlphaFoldDB" id="A0A453KAL2"/>
<dbReference type="Gramene" id="AET5Gv20361100.29">
    <property type="protein sequence ID" value="AET5Gv20361100.29"/>
    <property type="gene ID" value="AET5Gv20361100"/>
</dbReference>
<organism evidence="1 2">
    <name type="scientific">Aegilops tauschii subsp. strangulata</name>
    <name type="common">Goatgrass</name>
    <dbReference type="NCBI Taxonomy" id="200361"/>
    <lineage>
        <taxon>Eukaryota</taxon>
        <taxon>Viridiplantae</taxon>
        <taxon>Streptophyta</taxon>
        <taxon>Embryophyta</taxon>
        <taxon>Tracheophyta</taxon>
        <taxon>Spermatophyta</taxon>
        <taxon>Magnoliopsida</taxon>
        <taxon>Liliopsida</taxon>
        <taxon>Poales</taxon>
        <taxon>Poaceae</taxon>
        <taxon>BOP clade</taxon>
        <taxon>Pooideae</taxon>
        <taxon>Triticodae</taxon>
        <taxon>Triticeae</taxon>
        <taxon>Triticinae</taxon>
        <taxon>Aegilops</taxon>
    </lineage>
</organism>
<dbReference type="PANTHER" id="PTHR43796">
    <property type="entry name" value="CARBOXYNORSPERMIDINE SYNTHASE"/>
    <property type="match status" value="1"/>
</dbReference>